<keyword evidence="2" id="KW-1185">Reference proteome</keyword>
<organism evidence="1 2">
    <name type="scientific">Lupinus luteus</name>
    <name type="common">European yellow lupine</name>
    <dbReference type="NCBI Taxonomy" id="3873"/>
    <lineage>
        <taxon>Eukaryota</taxon>
        <taxon>Viridiplantae</taxon>
        <taxon>Streptophyta</taxon>
        <taxon>Embryophyta</taxon>
        <taxon>Tracheophyta</taxon>
        <taxon>Spermatophyta</taxon>
        <taxon>Magnoliopsida</taxon>
        <taxon>eudicotyledons</taxon>
        <taxon>Gunneridae</taxon>
        <taxon>Pentapetalae</taxon>
        <taxon>rosids</taxon>
        <taxon>fabids</taxon>
        <taxon>Fabales</taxon>
        <taxon>Fabaceae</taxon>
        <taxon>Papilionoideae</taxon>
        <taxon>50 kb inversion clade</taxon>
        <taxon>genistoids sensu lato</taxon>
        <taxon>core genistoids</taxon>
        <taxon>Genisteae</taxon>
        <taxon>Lupinus</taxon>
    </lineage>
</organism>
<comment type="caution">
    <text evidence="1">The sequence shown here is derived from an EMBL/GenBank/DDBJ whole genome shotgun (WGS) entry which is preliminary data.</text>
</comment>
<gene>
    <name evidence="1" type="ORF">LLUT_LOCUS25699</name>
</gene>
<sequence>MCSTRIKRDYTDLLLFVPNSMVPLGSRNIIKFNFIKNLLHLFENETQYLIKFIPSLLGHASVGQSLCNLLVKSDTMKAKTLQQIFQLKGNNNYSLCHGMTLATAELSRRNQNPEKHREL</sequence>
<protein>
    <submittedName>
        <fullName evidence="1">Uncharacterized protein</fullName>
    </submittedName>
</protein>
<name>A0AAV1XUI7_LUPLU</name>
<evidence type="ECO:0000313" key="1">
    <source>
        <dbReference type="EMBL" id="CAL0324639.1"/>
    </source>
</evidence>
<dbReference type="Proteomes" id="UP001497480">
    <property type="component" value="Unassembled WGS sequence"/>
</dbReference>
<dbReference type="EMBL" id="CAXHTB010000018">
    <property type="protein sequence ID" value="CAL0324639.1"/>
    <property type="molecule type" value="Genomic_DNA"/>
</dbReference>
<proteinExistence type="predicted"/>
<dbReference type="AlphaFoldDB" id="A0AAV1XUI7"/>
<evidence type="ECO:0000313" key="2">
    <source>
        <dbReference type="Proteomes" id="UP001497480"/>
    </source>
</evidence>
<accession>A0AAV1XUI7</accession>
<reference evidence="1 2" key="1">
    <citation type="submission" date="2024-03" db="EMBL/GenBank/DDBJ databases">
        <authorList>
            <person name="Martinez-Hernandez J."/>
        </authorList>
    </citation>
    <scope>NUCLEOTIDE SEQUENCE [LARGE SCALE GENOMIC DNA]</scope>
</reference>